<dbReference type="eggNOG" id="KOG1169">
    <property type="taxonomic scope" value="Eukaryota"/>
</dbReference>
<dbReference type="SMART" id="SM00045">
    <property type="entry name" value="DAGKa"/>
    <property type="match status" value="1"/>
</dbReference>
<dbReference type="InterPro" id="IPR017438">
    <property type="entry name" value="ATP-NAD_kinase_N"/>
</dbReference>
<dbReference type="Gene3D" id="2.60.200.40">
    <property type="match status" value="1"/>
</dbReference>
<dbReference type="PROSITE" id="PS50081">
    <property type="entry name" value="ZF_DAG_PE_2"/>
    <property type="match status" value="1"/>
</dbReference>
<dbReference type="KEGG" id="dvi:6635981"/>
<dbReference type="PANTHER" id="PTHR11255:SF118">
    <property type="entry name" value="DIACYLGLYCEROL KINASE EPSILON"/>
    <property type="match status" value="1"/>
</dbReference>
<dbReference type="FunCoup" id="B4MDU6">
    <property type="interactions" value="349"/>
</dbReference>
<dbReference type="HOGENOM" id="CLU_003770_3_1_1"/>
<dbReference type="InParanoid" id="B4MDU6"/>
<evidence type="ECO:0000256" key="2">
    <source>
        <dbReference type="ARBA" id="ARBA00009280"/>
    </source>
</evidence>
<sequence>MDIASIELSVEALIGSLVALSVLFVFCRSILAEDVVICISGKTRHSWKSIKIIEQACFCNVCEILLTPSAGLFCDCCGICTHSEPTCQRQADARYHCKDKWLRNVNTVRHLWVRGNLPMNYICAECGQEAELDHHSSSSDPGLYGWRCAWCQRCYHDNCYKNVDSKAECDFGEFRDMIYPPYSIVAARTRESVRLHLAGIKPPDVENWEPLIVIANTKSGSSTGSNVLSLLRGYLHPMQVMELGTRGPQDALQWAAKTSPRPCRILVAGGDGTIGWVLNTIYTLNIKPQPSVAIIPLGTGNDLSRVLGWGAEPPSVIDPLQILRSVRRARSVNLDRYDLQIEKLHYRLPIQRHPTKTIHVYNYFSVGVDAYITYNFHKTRESRFYLLSSRIFNKLLYFTFGTQQVMQPDCERIEQKLELHLDNRLIELPQLQSLVFLNIDSWGAGCKLCELSNSNGDVRIVNSISDGMMEVFGIVSSFHIAQLQCNISKPVRIGQAKQIRLRVNGTVPMQADGEPWMQAPADIRLQARSQARVLKAEAPTPTQLQ</sequence>
<dbReference type="STRING" id="7244.B4MDU6"/>
<comment type="similarity">
    <text evidence="2 10">Belongs to the eukaryotic diacylglycerol kinase family.</text>
</comment>
<dbReference type="PANTHER" id="PTHR11255">
    <property type="entry name" value="DIACYLGLYCEROL KINASE"/>
    <property type="match status" value="1"/>
</dbReference>
<dbReference type="InterPro" id="IPR016064">
    <property type="entry name" value="NAD/diacylglycerol_kinase_sf"/>
</dbReference>
<dbReference type="PhylomeDB" id="B4MDU6"/>
<evidence type="ECO:0000259" key="11">
    <source>
        <dbReference type="PROSITE" id="PS50081"/>
    </source>
</evidence>
<dbReference type="OMA" id="MQPDCER"/>
<feature type="domain" description="Phorbol-ester/DAG-type" evidence="11">
    <location>
        <begin position="109"/>
        <end position="169"/>
    </location>
</feature>
<dbReference type="PROSITE" id="PS50146">
    <property type="entry name" value="DAGK"/>
    <property type="match status" value="1"/>
</dbReference>
<accession>B4MDU6</accession>
<dbReference type="EC" id="2.7.1.107" evidence="10"/>
<evidence type="ECO:0000259" key="12">
    <source>
        <dbReference type="PROSITE" id="PS50146"/>
    </source>
</evidence>
<dbReference type="Pfam" id="PF00609">
    <property type="entry name" value="DAGK_acc"/>
    <property type="match status" value="1"/>
</dbReference>
<dbReference type="Gene3D" id="3.40.50.10330">
    <property type="entry name" value="Probable inorganic polyphosphate/atp-NAD kinase, domain 1"/>
    <property type="match status" value="1"/>
</dbReference>
<evidence type="ECO:0000256" key="7">
    <source>
        <dbReference type="ARBA" id="ARBA00022777"/>
    </source>
</evidence>
<evidence type="ECO:0000256" key="10">
    <source>
        <dbReference type="RuleBase" id="RU361128"/>
    </source>
</evidence>
<dbReference type="SMART" id="SM00109">
    <property type="entry name" value="C1"/>
    <property type="match status" value="2"/>
</dbReference>
<dbReference type="FunFam" id="3.40.50.10330:FF:000007">
    <property type="entry name" value="Diacylglycerol kinase"/>
    <property type="match status" value="1"/>
</dbReference>
<evidence type="ECO:0000256" key="8">
    <source>
        <dbReference type="ARBA" id="ARBA00022833"/>
    </source>
</evidence>
<evidence type="ECO:0000256" key="4">
    <source>
        <dbReference type="ARBA" id="ARBA00022723"/>
    </source>
</evidence>
<proteinExistence type="inferred from homology"/>
<keyword evidence="5" id="KW-0677">Repeat</keyword>
<dbReference type="EMBL" id="CH940662">
    <property type="protein sequence ID" value="EDW58711.1"/>
    <property type="molecule type" value="Genomic_DNA"/>
</dbReference>
<dbReference type="CDD" id="cd20801">
    <property type="entry name" value="C1_DGKepsilon_typeIII_rpt1"/>
    <property type="match status" value="1"/>
</dbReference>
<organism evidence="13 14">
    <name type="scientific">Drosophila virilis</name>
    <name type="common">Fruit fly</name>
    <dbReference type="NCBI Taxonomy" id="7244"/>
    <lineage>
        <taxon>Eukaryota</taxon>
        <taxon>Metazoa</taxon>
        <taxon>Ecdysozoa</taxon>
        <taxon>Arthropoda</taxon>
        <taxon>Hexapoda</taxon>
        <taxon>Insecta</taxon>
        <taxon>Pterygota</taxon>
        <taxon>Neoptera</taxon>
        <taxon>Endopterygota</taxon>
        <taxon>Diptera</taxon>
        <taxon>Brachycera</taxon>
        <taxon>Muscomorpha</taxon>
        <taxon>Ephydroidea</taxon>
        <taxon>Drosophilidae</taxon>
        <taxon>Drosophila</taxon>
    </lineage>
</organism>
<name>B4MDU6_DROVI</name>
<dbReference type="InterPro" id="IPR002219">
    <property type="entry name" value="PKC_DAG/PE"/>
</dbReference>
<dbReference type="GO" id="GO:0046872">
    <property type="term" value="F:metal ion binding"/>
    <property type="evidence" value="ECO:0007669"/>
    <property type="project" value="UniProtKB-KW"/>
</dbReference>
<keyword evidence="8" id="KW-0862">Zinc</keyword>
<dbReference type="GO" id="GO:0007200">
    <property type="term" value="P:phospholipase C-activating G protein-coupled receptor signaling pathway"/>
    <property type="evidence" value="ECO:0007669"/>
    <property type="project" value="InterPro"/>
</dbReference>
<evidence type="ECO:0000256" key="3">
    <source>
        <dbReference type="ARBA" id="ARBA00022679"/>
    </source>
</evidence>
<evidence type="ECO:0000313" key="14">
    <source>
        <dbReference type="Proteomes" id="UP000008792"/>
    </source>
</evidence>
<dbReference type="InterPro" id="IPR001206">
    <property type="entry name" value="Diacylglycerol_kinase_cat_dom"/>
</dbReference>
<dbReference type="OrthoDB" id="242257at2759"/>
<keyword evidence="3 10" id="KW-0808">Transferase</keyword>
<dbReference type="SMART" id="SM00046">
    <property type="entry name" value="DAGKc"/>
    <property type="match status" value="1"/>
</dbReference>
<keyword evidence="9 10" id="KW-0067">ATP-binding</keyword>
<dbReference type="SUPFAM" id="SSF111331">
    <property type="entry name" value="NAD kinase/diacylglycerol kinase-like"/>
    <property type="match status" value="1"/>
</dbReference>
<dbReference type="Gene3D" id="3.30.60.20">
    <property type="match status" value="1"/>
</dbReference>
<keyword evidence="6 10" id="KW-0547">Nucleotide-binding</keyword>
<dbReference type="InterPro" id="IPR000756">
    <property type="entry name" value="Diacylglycerol_kin_accessory"/>
</dbReference>
<dbReference type="Pfam" id="PF00781">
    <property type="entry name" value="DAGK_cat"/>
    <property type="match status" value="1"/>
</dbReference>
<evidence type="ECO:0000256" key="1">
    <source>
        <dbReference type="ARBA" id="ARBA00001383"/>
    </source>
</evidence>
<dbReference type="InterPro" id="IPR037607">
    <property type="entry name" value="DGK"/>
</dbReference>
<dbReference type="SUPFAM" id="SSF57889">
    <property type="entry name" value="Cysteine-rich domain"/>
    <property type="match status" value="1"/>
</dbReference>
<evidence type="ECO:0000256" key="6">
    <source>
        <dbReference type="ARBA" id="ARBA00022741"/>
    </source>
</evidence>
<dbReference type="InterPro" id="IPR046349">
    <property type="entry name" value="C1-like_sf"/>
</dbReference>
<gene>
    <name evidence="13" type="primary">Dvir\GJ18240</name>
    <name evidence="13" type="ORF">Dvir_GJ18240</name>
</gene>
<evidence type="ECO:0000313" key="13">
    <source>
        <dbReference type="EMBL" id="EDW58711.1"/>
    </source>
</evidence>
<feature type="domain" description="DAGKc" evidence="12">
    <location>
        <begin position="206"/>
        <end position="343"/>
    </location>
</feature>
<keyword evidence="7 10" id="KW-0418">Kinase</keyword>
<reference evidence="13 14" key="1">
    <citation type="journal article" date="2007" name="Nature">
        <title>Evolution of genes and genomes on the Drosophila phylogeny.</title>
        <authorList>
            <consortium name="Drosophila 12 Genomes Consortium"/>
            <person name="Clark A.G."/>
            <person name="Eisen M.B."/>
            <person name="Smith D.R."/>
            <person name="Bergman C.M."/>
            <person name="Oliver B."/>
            <person name="Markow T.A."/>
            <person name="Kaufman T.C."/>
            <person name="Kellis M."/>
            <person name="Gelbart W."/>
            <person name="Iyer V.N."/>
            <person name="Pollard D.A."/>
            <person name="Sackton T.B."/>
            <person name="Larracuente A.M."/>
            <person name="Singh N.D."/>
            <person name="Abad J.P."/>
            <person name="Abt D.N."/>
            <person name="Adryan B."/>
            <person name="Aguade M."/>
            <person name="Akashi H."/>
            <person name="Anderson W.W."/>
            <person name="Aquadro C.F."/>
            <person name="Ardell D.H."/>
            <person name="Arguello R."/>
            <person name="Artieri C.G."/>
            <person name="Barbash D.A."/>
            <person name="Barker D."/>
            <person name="Barsanti P."/>
            <person name="Batterham P."/>
            <person name="Batzoglou S."/>
            <person name="Begun D."/>
            <person name="Bhutkar A."/>
            <person name="Blanco E."/>
            <person name="Bosak S.A."/>
            <person name="Bradley R.K."/>
            <person name="Brand A.D."/>
            <person name="Brent M.R."/>
            <person name="Brooks A.N."/>
            <person name="Brown R.H."/>
            <person name="Butlin R.K."/>
            <person name="Caggese C."/>
            <person name="Calvi B.R."/>
            <person name="Bernardo de Carvalho A."/>
            <person name="Caspi A."/>
            <person name="Castrezana S."/>
            <person name="Celniker S.E."/>
            <person name="Chang J.L."/>
            <person name="Chapple C."/>
            <person name="Chatterji S."/>
            <person name="Chinwalla A."/>
            <person name="Civetta A."/>
            <person name="Clifton S.W."/>
            <person name="Comeron J.M."/>
            <person name="Costello J.C."/>
            <person name="Coyne J.A."/>
            <person name="Daub J."/>
            <person name="David R.G."/>
            <person name="Delcher A.L."/>
            <person name="Delehaunty K."/>
            <person name="Do C.B."/>
            <person name="Ebling H."/>
            <person name="Edwards K."/>
            <person name="Eickbush T."/>
            <person name="Evans J.D."/>
            <person name="Filipski A."/>
            <person name="Findeiss S."/>
            <person name="Freyhult E."/>
            <person name="Fulton L."/>
            <person name="Fulton R."/>
            <person name="Garcia A.C."/>
            <person name="Gardiner A."/>
            <person name="Garfield D.A."/>
            <person name="Garvin B.E."/>
            <person name="Gibson G."/>
            <person name="Gilbert D."/>
            <person name="Gnerre S."/>
            <person name="Godfrey J."/>
            <person name="Good R."/>
            <person name="Gotea V."/>
            <person name="Gravely B."/>
            <person name="Greenberg A.J."/>
            <person name="Griffiths-Jones S."/>
            <person name="Gross S."/>
            <person name="Guigo R."/>
            <person name="Gustafson E.A."/>
            <person name="Haerty W."/>
            <person name="Hahn M.W."/>
            <person name="Halligan D.L."/>
            <person name="Halpern A.L."/>
            <person name="Halter G.M."/>
            <person name="Han M.V."/>
            <person name="Heger A."/>
            <person name="Hillier L."/>
            <person name="Hinrichs A.S."/>
            <person name="Holmes I."/>
            <person name="Hoskins R.A."/>
            <person name="Hubisz M.J."/>
            <person name="Hultmark D."/>
            <person name="Huntley M.A."/>
            <person name="Jaffe D.B."/>
            <person name="Jagadeeshan S."/>
            <person name="Jeck W.R."/>
            <person name="Johnson J."/>
            <person name="Jones C.D."/>
            <person name="Jordan W.C."/>
            <person name="Karpen G.H."/>
            <person name="Kataoka E."/>
            <person name="Keightley P.D."/>
            <person name="Kheradpour P."/>
            <person name="Kirkness E.F."/>
            <person name="Koerich L.B."/>
            <person name="Kristiansen K."/>
            <person name="Kudrna D."/>
            <person name="Kulathinal R.J."/>
            <person name="Kumar S."/>
            <person name="Kwok R."/>
            <person name="Lander E."/>
            <person name="Langley C.H."/>
            <person name="Lapoint R."/>
            <person name="Lazzaro B.P."/>
            <person name="Lee S.J."/>
            <person name="Levesque L."/>
            <person name="Li R."/>
            <person name="Lin C.F."/>
            <person name="Lin M.F."/>
            <person name="Lindblad-Toh K."/>
            <person name="Llopart A."/>
            <person name="Long M."/>
            <person name="Low L."/>
            <person name="Lozovsky E."/>
            <person name="Lu J."/>
            <person name="Luo M."/>
            <person name="Machado C.A."/>
            <person name="Makalowski W."/>
            <person name="Marzo M."/>
            <person name="Matsuda M."/>
            <person name="Matzkin L."/>
            <person name="McAllister B."/>
            <person name="McBride C.S."/>
            <person name="McKernan B."/>
            <person name="McKernan K."/>
            <person name="Mendez-Lago M."/>
            <person name="Minx P."/>
            <person name="Mollenhauer M.U."/>
            <person name="Montooth K."/>
            <person name="Mount S.M."/>
            <person name="Mu X."/>
            <person name="Myers E."/>
            <person name="Negre B."/>
            <person name="Newfeld S."/>
            <person name="Nielsen R."/>
            <person name="Noor M.A."/>
            <person name="O'Grady P."/>
            <person name="Pachter L."/>
            <person name="Papaceit M."/>
            <person name="Parisi M.J."/>
            <person name="Parisi M."/>
            <person name="Parts L."/>
            <person name="Pedersen J.S."/>
            <person name="Pesole G."/>
            <person name="Phillippy A.M."/>
            <person name="Ponting C.P."/>
            <person name="Pop M."/>
            <person name="Porcelli D."/>
            <person name="Powell J.R."/>
            <person name="Prohaska S."/>
            <person name="Pruitt K."/>
            <person name="Puig M."/>
            <person name="Quesneville H."/>
            <person name="Ram K.R."/>
            <person name="Rand D."/>
            <person name="Rasmussen M.D."/>
            <person name="Reed L.K."/>
            <person name="Reenan R."/>
            <person name="Reily A."/>
            <person name="Remington K.A."/>
            <person name="Rieger T.T."/>
            <person name="Ritchie M.G."/>
            <person name="Robin C."/>
            <person name="Rogers Y.H."/>
            <person name="Rohde C."/>
            <person name="Rozas J."/>
            <person name="Rubenfield M.J."/>
            <person name="Ruiz A."/>
            <person name="Russo S."/>
            <person name="Salzberg S.L."/>
            <person name="Sanchez-Gracia A."/>
            <person name="Saranga D.J."/>
            <person name="Sato H."/>
            <person name="Schaeffer S.W."/>
            <person name="Schatz M.C."/>
            <person name="Schlenke T."/>
            <person name="Schwartz R."/>
            <person name="Segarra C."/>
            <person name="Singh R.S."/>
            <person name="Sirot L."/>
            <person name="Sirota M."/>
            <person name="Sisneros N.B."/>
            <person name="Smith C.D."/>
            <person name="Smith T.F."/>
            <person name="Spieth J."/>
            <person name="Stage D.E."/>
            <person name="Stark A."/>
            <person name="Stephan W."/>
            <person name="Strausberg R.L."/>
            <person name="Strempel S."/>
            <person name="Sturgill D."/>
            <person name="Sutton G."/>
            <person name="Sutton G.G."/>
            <person name="Tao W."/>
            <person name="Teichmann S."/>
            <person name="Tobari Y.N."/>
            <person name="Tomimura Y."/>
            <person name="Tsolas J.M."/>
            <person name="Valente V.L."/>
            <person name="Venter E."/>
            <person name="Venter J.C."/>
            <person name="Vicario S."/>
            <person name="Vieira F.G."/>
            <person name="Vilella A.J."/>
            <person name="Villasante A."/>
            <person name="Walenz B."/>
            <person name="Wang J."/>
            <person name="Wasserman M."/>
            <person name="Watts T."/>
            <person name="Wilson D."/>
            <person name="Wilson R.K."/>
            <person name="Wing R.A."/>
            <person name="Wolfner M.F."/>
            <person name="Wong A."/>
            <person name="Wong G.K."/>
            <person name="Wu C.I."/>
            <person name="Wu G."/>
            <person name="Yamamoto D."/>
            <person name="Yang H.P."/>
            <person name="Yang S.P."/>
            <person name="Yorke J.A."/>
            <person name="Yoshida K."/>
            <person name="Zdobnov E."/>
            <person name="Zhang P."/>
            <person name="Zhang Y."/>
            <person name="Zimin A.V."/>
            <person name="Baldwin J."/>
            <person name="Abdouelleil A."/>
            <person name="Abdulkadir J."/>
            <person name="Abebe A."/>
            <person name="Abera B."/>
            <person name="Abreu J."/>
            <person name="Acer S.C."/>
            <person name="Aftuck L."/>
            <person name="Alexander A."/>
            <person name="An P."/>
            <person name="Anderson E."/>
            <person name="Anderson S."/>
            <person name="Arachi H."/>
            <person name="Azer M."/>
            <person name="Bachantsang P."/>
            <person name="Barry A."/>
            <person name="Bayul T."/>
            <person name="Berlin A."/>
            <person name="Bessette D."/>
            <person name="Bloom T."/>
            <person name="Blye J."/>
            <person name="Boguslavskiy L."/>
            <person name="Bonnet C."/>
            <person name="Boukhgalter B."/>
            <person name="Bourzgui I."/>
            <person name="Brown A."/>
            <person name="Cahill P."/>
            <person name="Channer S."/>
            <person name="Cheshatsang Y."/>
            <person name="Chuda L."/>
            <person name="Citroen M."/>
            <person name="Collymore A."/>
            <person name="Cooke P."/>
            <person name="Costello M."/>
            <person name="D'Aco K."/>
            <person name="Daza R."/>
            <person name="De Haan G."/>
            <person name="DeGray S."/>
            <person name="DeMaso C."/>
            <person name="Dhargay N."/>
            <person name="Dooley K."/>
            <person name="Dooley E."/>
            <person name="Doricent M."/>
            <person name="Dorje P."/>
            <person name="Dorjee K."/>
            <person name="Dupes A."/>
            <person name="Elong R."/>
            <person name="Falk J."/>
            <person name="Farina A."/>
            <person name="Faro S."/>
            <person name="Ferguson D."/>
            <person name="Fisher S."/>
            <person name="Foley C.D."/>
            <person name="Franke A."/>
            <person name="Friedrich D."/>
            <person name="Gadbois L."/>
            <person name="Gearin G."/>
            <person name="Gearin C.R."/>
            <person name="Giannoukos G."/>
            <person name="Goode T."/>
            <person name="Graham J."/>
            <person name="Grandbois E."/>
            <person name="Grewal S."/>
            <person name="Gyaltsen K."/>
            <person name="Hafez N."/>
            <person name="Hagos B."/>
            <person name="Hall J."/>
            <person name="Henson C."/>
            <person name="Hollinger A."/>
            <person name="Honan T."/>
            <person name="Huard M.D."/>
            <person name="Hughes L."/>
            <person name="Hurhula B."/>
            <person name="Husby M.E."/>
            <person name="Kamat A."/>
            <person name="Kanga B."/>
            <person name="Kashin S."/>
            <person name="Khazanovich D."/>
            <person name="Kisner P."/>
            <person name="Lance K."/>
            <person name="Lara M."/>
            <person name="Lee W."/>
            <person name="Lennon N."/>
            <person name="Letendre F."/>
            <person name="LeVine R."/>
            <person name="Lipovsky A."/>
            <person name="Liu X."/>
            <person name="Liu J."/>
            <person name="Liu S."/>
            <person name="Lokyitsang T."/>
            <person name="Lokyitsang Y."/>
            <person name="Lubonja R."/>
            <person name="Lui A."/>
            <person name="MacDonald P."/>
            <person name="Magnisalis V."/>
            <person name="Maru K."/>
            <person name="Matthews C."/>
            <person name="McCusker W."/>
            <person name="McDonough S."/>
            <person name="Mehta T."/>
            <person name="Meldrim J."/>
            <person name="Meneus L."/>
            <person name="Mihai O."/>
            <person name="Mihalev A."/>
            <person name="Mihova T."/>
            <person name="Mittelman R."/>
            <person name="Mlenga V."/>
            <person name="Montmayeur A."/>
            <person name="Mulrain L."/>
            <person name="Navidi A."/>
            <person name="Naylor J."/>
            <person name="Negash T."/>
            <person name="Nguyen T."/>
            <person name="Nguyen N."/>
            <person name="Nicol R."/>
            <person name="Norbu C."/>
            <person name="Norbu N."/>
            <person name="Novod N."/>
            <person name="O'Neill B."/>
            <person name="Osman S."/>
            <person name="Markiewicz E."/>
            <person name="Oyono O.L."/>
            <person name="Patti C."/>
            <person name="Phunkhang P."/>
            <person name="Pierre F."/>
            <person name="Priest M."/>
            <person name="Raghuraman S."/>
            <person name="Rege F."/>
            <person name="Reyes R."/>
            <person name="Rise C."/>
            <person name="Rogov P."/>
            <person name="Ross K."/>
            <person name="Ryan E."/>
            <person name="Settipalli S."/>
            <person name="Shea T."/>
            <person name="Sherpa N."/>
            <person name="Shi L."/>
            <person name="Shih D."/>
            <person name="Sparrow T."/>
            <person name="Spaulding J."/>
            <person name="Stalker J."/>
            <person name="Stange-Thomann N."/>
            <person name="Stavropoulos S."/>
            <person name="Stone C."/>
            <person name="Strader C."/>
            <person name="Tesfaye S."/>
            <person name="Thomson T."/>
            <person name="Thoulutsang Y."/>
            <person name="Thoulutsang D."/>
            <person name="Topham K."/>
            <person name="Topping I."/>
            <person name="Tsamla T."/>
            <person name="Vassiliev H."/>
            <person name="Vo A."/>
            <person name="Wangchuk T."/>
            <person name="Wangdi T."/>
            <person name="Weiand M."/>
            <person name="Wilkinson J."/>
            <person name="Wilson A."/>
            <person name="Yadav S."/>
            <person name="Young G."/>
            <person name="Yu Q."/>
            <person name="Zembek L."/>
            <person name="Zhong D."/>
            <person name="Zimmer A."/>
            <person name="Zwirko Z."/>
            <person name="Jaffe D.B."/>
            <person name="Alvarez P."/>
            <person name="Brockman W."/>
            <person name="Butler J."/>
            <person name="Chin C."/>
            <person name="Gnerre S."/>
            <person name="Grabherr M."/>
            <person name="Kleber M."/>
            <person name="Mauceli E."/>
            <person name="MacCallum I."/>
        </authorList>
    </citation>
    <scope>NUCLEOTIDE SEQUENCE [LARGE SCALE GENOMIC DNA]</scope>
    <source>
        <strain evidence="14">Tucson 15010-1051.87</strain>
    </source>
</reference>
<dbReference type="Proteomes" id="UP000008792">
    <property type="component" value="Unassembled WGS sequence"/>
</dbReference>
<evidence type="ECO:0000256" key="9">
    <source>
        <dbReference type="ARBA" id="ARBA00022840"/>
    </source>
</evidence>
<dbReference type="AlphaFoldDB" id="B4MDU6"/>
<dbReference type="GO" id="GO:0005524">
    <property type="term" value="F:ATP binding"/>
    <property type="evidence" value="ECO:0007669"/>
    <property type="project" value="UniProtKB-KW"/>
</dbReference>
<dbReference type="GO" id="GO:0016020">
    <property type="term" value="C:membrane"/>
    <property type="evidence" value="ECO:0007669"/>
    <property type="project" value="TreeGrafter"/>
</dbReference>
<evidence type="ECO:0000256" key="5">
    <source>
        <dbReference type="ARBA" id="ARBA00022737"/>
    </source>
</evidence>
<protein>
    <recommendedName>
        <fullName evidence="10">Diacylglycerol kinase</fullName>
        <shortName evidence="10">DAG kinase</shortName>
        <ecNumber evidence="10">2.7.1.107</ecNumber>
    </recommendedName>
</protein>
<dbReference type="Pfam" id="PF00130">
    <property type="entry name" value="C1_1"/>
    <property type="match status" value="1"/>
</dbReference>
<keyword evidence="4" id="KW-0479">Metal-binding</keyword>
<comment type="catalytic activity">
    <reaction evidence="1 10">
        <text>a 1,2-diacyl-sn-glycerol + ATP = a 1,2-diacyl-sn-glycero-3-phosphate + ADP + H(+)</text>
        <dbReference type="Rhea" id="RHEA:10272"/>
        <dbReference type="ChEBI" id="CHEBI:15378"/>
        <dbReference type="ChEBI" id="CHEBI:17815"/>
        <dbReference type="ChEBI" id="CHEBI:30616"/>
        <dbReference type="ChEBI" id="CHEBI:58608"/>
        <dbReference type="ChEBI" id="CHEBI:456216"/>
        <dbReference type="EC" id="2.7.1.107"/>
    </reaction>
</comment>
<dbReference type="GO" id="GO:0004143">
    <property type="term" value="F:ATP-dependent diacylglycerol kinase activity"/>
    <property type="evidence" value="ECO:0007669"/>
    <property type="project" value="UniProtKB-EC"/>
</dbReference>
<keyword evidence="14" id="KW-1185">Reference proteome</keyword>